<evidence type="ECO:0000256" key="2">
    <source>
        <dbReference type="ARBA" id="ARBA00023125"/>
    </source>
</evidence>
<dbReference type="InterPro" id="IPR018060">
    <property type="entry name" value="HTH_AraC"/>
</dbReference>
<dbReference type="InterPro" id="IPR018062">
    <property type="entry name" value="HTH_AraC-typ_CS"/>
</dbReference>
<evidence type="ECO:0000259" key="6">
    <source>
        <dbReference type="PROSITE" id="PS50110"/>
    </source>
</evidence>
<keyword evidence="3" id="KW-0804">Transcription</keyword>
<keyword evidence="8" id="KW-1185">Reference proteome</keyword>
<reference evidence="8" key="1">
    <citation type="journal article" date="2019" name="Int. J. Syst. Evol. Microbiol.">
        <title>The Global Catalogue of Microorganisms (GCM) 10K type strain sequencing project: providing services to taxonomists for standard genome sequencing and annotation.</title>
        <authorList>
            <consortium name="The Broad Institute Genomics Platform"/>
            <consortium name="The Broad Institute Genome Sequencing Center for Infectious Disease"/>
            <person name="Wu L."/>
            <person name="Ma J."/>
        </authorList>
    </citation>
    <scope>NUCLEOTIDE SEQUENCE [LARGE SCALE GENOMIC DNA]</scope>
    <source>
        <strain evidence="8">KCTC 33676</strain>
    </source>
</reference>
<feature type="domain" description="Response regulatory" evidence="6">
    <location>
        <begin position="2"/>
        <end position="118"/>
    </location>
</feature>
<keyword evidence="2" id="KW-0238">DNA-binding</keyword>
<dbReference type="SUPFAM" id="SSF52172">
    <property type="entry name" value="CheY-like"/>
    <property type="match status" value="1"/>
</dbReference>
<dbReference type="SUPFAM" id="SSF46689">
    <property type="entry name" value="Homeodomain-like"/>
    <property type="match status" value="2"/>
</dbReference>
<gene>
    <name evidence="7" type="ORF">ACFSUC_13560</name>
</gene>
<dbReference type="SMART" id="SM00342">
    <property type="entry name" value="HTH_ARAC"/>
    <property type="match status" value="1"/>
</dbReference>
<dbReference type="PROSITE" id="PS00041">
    <property type="entry name" value="HTH_ARAC_FAMILY_1"/>
    <property type="match status" value="1"/>
</dbReference>
<dbReference type="RefSeq" id="WP_379930153.1">
    <property type="nucleotide sequence ID" value="NZ_JBHUMM010000042.1"/>
</dbReference>
<comment type="caution">
    <text evidence="7">The sequence shown here is derived from an EMBL/GenBank/DDBJ whole genome shotgun (WGS) entry which is preliminary data.</text>
</comment>
<proteinExistence type="predicted"/>
<evidence type="ECO:0000313" key="7">
    <source>
        <dbReference type="EMBL" id="MFD2672590.1"/>
    </source>
</evidence>
<dbReference type="SMART" id="SM00448">
    <property type="entry name" value="REC"/>
    <property type="match status" value="1"/>
</dbReference>
<name>A0ABW5RCY9_9BACL</name>
<dbReference type="Pfam" id="PF00072">
    <property type="entry name" value="Response_reg"/>
    <property type="match status" value="1"/>
</dbReference>
<dbReference type="InterPro" id="IPR011006">
    <property type="entry name" value="CheY-like_superfamily"/>
</dbReference>
<evidence type="ECO:0000259" key="5">
    <source>
        <dbReference type="PROSITE" id="PS01124"/>
    </source>
</evidence>
<evidence type="ECO:0000256" key="1">
    <source>
        <dbReference type="ARBA" id="ARBA00023015"/>
    </source>
</evidence>
<keyword evidence="4" id="KW-0597">Phosphoprotein</keyword>
<dbReference type="InterPro" id="IPR020449">
    <property type="entry name" value="Tscrpt_reg_AraC-type_HTH"/>
</dbReference>
<organism evidence="7 8">
    <name type="scientific">Marinicrinis sediminis</name>
    <dbReference type="NCBI Taxonomy" id="1652465"/>
    <lineage>
        <taxon>Bacteria</taxon>
        <taxon>Bacillati</taxon>
        <taxon>Bacillota</taxon>
        <taxon>Bacilli</taxon>
        <taxon>Bacillales</taxon>
        <taxon>Paenibacillaceae</taxon>
    </lineage>
</organism>
<dbReference type="CDD" id="cd17536">
    <property type="entry name" value="REC_YesN-like"/>
    <property type="match status" value="1"/>
</dbReference>
<dbReference type="PANTHER" id="PTHR43280:SF10">
    <property type="entry name" value="REGULATORY PROTEIN POCR"/>
    <property type="match status" value="1"/>
</dbReference>
<dbReference type="EMBL" id="JBHUMM010000042">
    <property type="protein sequence ID" value="MFD2672590.1"/>
    <property type="molecule type" value="Genomic_DNA"/>
</dbReference>
<sequence>MNIIVVDDEYYARKGMMAKLRKWNPEVGIEEAENGREALQKLETIPMDLVITDMKMPEMDGLQLVENLRSRHHVAEIIILSAHAEFSYAQQAMQYGVKYYLLKPIQNRELIPILDQLAERHAQNRHAQRREWFTRAVQGQASGDLLDKLRTLPSLQSSYALCLIQLTEPDLHAEHEMRQQLEGTEALVVRSWTHHAGLLVAVQADEVVEMRNQLQLAMRNSKLAWSAGMSGEHHALSELPIAYEEAVFALHHRLLTGWNLLYRYGQLSSEEQENPSSLHAITKNMYFYMKTGQLDACRRILHTVMNGMIVQKKSLLQLYRFSADVLRACRLVAQHSNEQMETEVTMMVDQLDWSQFRHMDEVMSYLDQIMSRLVQQRKQKSLPKDEMIADIQQYIDEHYMYDFSLDEIARHHYYVSPSYLSRMFKQVTGQRLSEYLVHVRMEKAIEMLETNQKVNVKDIALHVGYNDPSYFVQAFKKSTGQTPGSYRKSQDHA</sequence>
<dbReference type="InterPro" id="IPR009057">
    <property type="entry name" value="Homeodomain-like_sf"/>
</dbReference>
<feature type="domain" description="HTH araC/xylS-type" evidence="5">
    <location>
        <begin position="389"/>
        <end position="489"/>
    </location>
</feature>
<protein>
    <submittedName>
        <fullName evidence="7">Response regulator</fullName>
    </submittedName>
</protein>
<dbReference type="PROSITE" id="PS01124">
    <property type="entry name" value="HTH_ARAC_FAMILY_2"/>
    <property type="match status" value="1"/>
</dbReference>
<accession>A0ABW5RCY9</accession>
<dbReference type="PANTHER" id="PTHR43280">
    <property type="entry name" value="ARAC-FAMILY TRANSCRIPTIONAL REGULATOR"/>
    <property type="match status" value="1"/>
</dbReference>
<dbReference type="PROSITE" id="PS50110">
    <property type="entry name" value="RESPONSE_REGULATORY"/>
    <property type="match status" value="1"/>
</dbReference>
<feature type="modified residue" description="4-aspartylphosphate" evidence="4">
    <location>
        <position position="53"/>
    </location>
</feature>
<keyword evidence="1" id="KW-0805">Transcription regulation</keyword>
<evidence type="ECO:0000256" key="3">
    <source>
        <dbReference type="ARBA" id="ARBA00023163"/>
    </source>
</evidence>
<dbReference type="PRINTS" id="PR00032">
    <property type="entry name" value="HTHARAC"/>
</dbReference>
<dbReference type="Gene3D" id="1.10.10.60">
    <property type="entry name" value="Homeodomain-like"/>
    <property type="match status" value="2"/>
</dbReference>
<evidence type="ECO:0000256" key="4">
    <source>
        <dbReference type="PROSITE-ProRule" id="PRU00169"/>
    </source>
</evidence>
<dbReference type="InterPro" id="IPR001789">
    <property type="entry name" value="Sig_transdc_resp-reg_receiver"/>
</dbReference>
<dbReference type="Proteomes" id="UP001597497">
    <property type="component" value="Unassembled WGS sequence"/>
</dbReference>
<dbReference type="Gene3D" id="3.40.50.2300">
    <property type="match status" value="1"/>
</dbReference>
<dbReference type="Pfam" id="PF12833">
    <property type="entry name" value="HTH_18"/>
    <property type="match status" value="1"/>
</dbReference>
<evidence type="ECO:0000313" key="8">
    <source>
        <dbReference type="Proteomes" id="UP001597497"/>
    </source>
</evidence>